<reference evidence="3 4" key="1">
    <citation type="submission" date="2020-06" db="EMBL/GenBank/DDBJ databases">
        <title>Sphingomonas hominis sp. nov., a member of the Sphingomonas, isolated from the hair of a 22-year-old girl.</title>
        <authorList>
            <person name="Zhang D.-F."/>
            <person name="Cui X.-W."/>
        </authorList>
    </citation>
    <scope>NUCLEOTIDE SEQUENCE [LARGE SCALE GENOMIC DNA]</scope>
    <source>
        <strain evidence="3 4">HHU CXW</strain>
    </source>
</reference>
<dbReference type="Proteomes" id="UP000621447">
    <property type="component" value="Unassembled WGS sequence"/>
</dbReference>
<dbReference type="RefSeq" id="WP_174194181.1">
    <property type="nucleotide sequence ID" value="NZ_JABULH010000004.1"/>
</dbReference>
<feature type="region of interest" description="Disordered" evidence="1">
    <location>
        <begin position="129"/>
        <end position="159"/>
    </location>
</feature>
<sequence>MSLLAPCVRLVPIGVAAVVALSSGALALQADAAMQSSAAPQNREALASALPDTPGSGPFSARKEMDATLPDHVIYRPADLSAAATRKLPIVVWGNGGCAGDGAGQRFHLLELASHGYLVIANGTIASGPGSHRLPPRPVSPPGPAGAFVPRPRRPSRPN</sequence>
<protein>
    <recommendedName>
        <fullName evidence="5">Alpha/beta hydrolase</fullName>
    </recommendedName>
</protein>
<organism evidence="3 4">
    <name type="scientific">Sphingomonas hominis</name>
    <dbReference type="NCBI Taxonomy" id="2741495"/>
    <lineage>
        <taxon>Bacteria</taxon>
        <taxon>Pseudomonadati</taxon>
        <taxon>Pseudomonadota</taxon>
        <taxon>Alphaproteobacteria</taxon>
        <taxon>Sphingomonadales</taxon>
        <taxon>Sphingomonadaceae</taxon>
        <taxon>Sphingomonas</taxon>
    </lineage>
</organism>
<gene>
    <name evidence="3" type="ORF">HRV97_10195</name>
</gene>
<comment type="caution">
    <text evidence="3">The sequence shown here is derived from an EMBL/GenBank/DDBJ whole genome shotgun (WGS) entry which is preliminary data.</text>
</comment>
<proteinExistence type="predicted"/>
<evidence type="ECO:0000313" key="4">
    <source>
        <dbReference type="Proteomes" id="UP000621447"/>
    </source>
</evidence>
<dbReference type="SUPFAM" id="SSF53474">
    <property type="entry name" value="alpha/beta-Hydrolases"/>
    <property type="match status" value="1"/>
</dbReference>
<accession>A0ABX2JLC4</accession>
<dbReference type="InterPro" id="IPR029058">
    <property type="entry name" value="AB_hydrolase_fold"/>
</dbReference>
<evidence type="ECO:0000256" key="2">
    <source>
        <dbReference type="SAM" id="SignalP"/>
    </source>
</evidence>
<dbReference type="EMBL" id="JABULH010000004">
    <property type="protein sequence ID" value="NTS65531.1"/>
    <property type="molecule type" value="Genomic_DNA"/>
</dbReference>
<evidence type="ECO:0000313" key="3">
    <source>
        <dbReference type="EMBL" id="NTS65531.1"/>
    </source>
</evidence>
<evidence type="ECO:0008006" key="5">
    <source>
        <dbReference type="Google" id="ProtNLM"/>
    </source>
</evidence>
<feature type="chain" id="PRO_5047190463" description="Alpha/beta hydrolase" evidence="2">
    <location>
        <begin position="28"/>
        <end position="159"/>
    </location>
</feature>
<evidence type="ECO:0000256" key="1">
    <source>
        <dbReference type="SAM" id="MobiDB-lite"/>
    </source>
</evidence>
<keyword evidence="2" id="KW-0732">Signal</keyword>
<dbReference type="Gene3D" id="3.40.50.1820">
    <property type="entry name" value="alpha/beta hydrolase"/>
    <property type="match status" value="1"/>
</dbReference>
<name>A0ABX2JLC4_9SPHN</name>
<feature type="signal peptide" evidence="2">
    <location>
        <begin position="1"/>
        <end position="27"/>
    </location>
</feature>
<keyword evidence="4" id="KW-1185">Reference proteome</keyword>